<accession>A0A368C334</accession>
<feature type="transmembrane region" description="Helical" evidence="1">
    <location>
        <begin position="12"/>
        <end position="29"/>
    </location>
</feature>
<sequence>MARIAPGNTPKFAYILLVIIASLFLYLDIQYKTFTPTKNLFNSGLLTSNLLVKSIIFNPIGNIYNVTRSKIDLVNTNTSLLNELELSRIENFLILNKDELFKNQNGLLSFIKSSSIKNSYELAKISSFDTNLYKCCDSHRLFLFNNTKPFQNGGTVINSQGILGQIASSNKRVSEVILLSDINHSIPIKSNEFFCNASGTGRPKVIECRYDKSLWPEYLSEGESFYTSGLGGVFPEGIYIGSVTYINTNNESEIILEIESKADPLIQNHVMVIYPDDFK</sequence>
<keyword evidence="1" id="KW-1133">Transmembrane helix</keyword>
<feature type="domain" description="Rod shape-determining protein MreC beta-barrel core" evidence="2">
    <location>
        <begin position="152"/>
        <end position="273"/>
    </location>
</feature>
<keyword evidence="1" id="KW-0812">Transmembrane</keyword>
<dbReference type="Gene3D" id="2.40.10.350">
    <property type="entry name" value="Rod shape-determining protein MreC, domain 2"/>
    <property type="match status" value="1"/>
</dbReference>
<dbReference type="InterPro" id="IPR007221">
    <property type="entry name" value="MreC"/>
</dbReference>
<dbReference type="PANTHER" id="PTHR34138">
    <property type="entry name" value="CELL SHAPE-DETERMINING PROTEIN MREC"/>
    <property type="match status" value="1"/>
</dbReference>
<evidence type="ECO:0000313" key="3">
    <source>
        <dbReference type="EMBL" id="RCL43998.1"/>
    </source>
</evidence>
<organism evidence="3 4">
    <name type="scientific">SAR86 cluster bacterium</name>
    <dbReference type="NCBI Taxonomy" id="2030880"/>
    <lineage>
        <taxon>Bacteria</taxon>
        <taxon>Pseudomonadati</taxon>
        <taxon>Pseudomonadota</taxon>
        <taxon>Gammaproteobacteria</taxon>
        <taxon>SAR86 cluster</taxon>
    </lineage>
</organism>
<dbReference type="InterPro" id="IPR042175">
    <property type="entry name" value="Cell/Rod_MreC_2"/>
</dbReference>
<name>A0A368C334_9GAMM</name>
<dbReference type="Pfam" id="PF04085">
    <property type="entry name" value="MreC"/>
    <property type="match status" value="1"/>
</dbReference>
<dbReference type="GO" id="GO:0005886">
    <property type="term" value="C:plasma membrane"/>
    <property type="evidence" value="ECO:0007669"/>
    <property type="project" value="TreeGrafter"/>
</dbReference>
<proteinExistence type="predicted"/>
<dbReference type="Proteomes" id="UP000252915">
    <property type="component" value="Unassembled WGS sequence"/>
</dbReference>
<evidence type="ECO:0000259" key="2">
    <source>
        <dbReference type="Pfam" id="PF04085"/>
    </source>
</evidence>
<dbReference type="InterPro" id="IPR055342">
    <property type="entry name" value="MreC_beta-barrel_core"/>
</dbReference>
<dbReference type="EMBL" id="QOPI01000019">
    <property type="protein sequence ID" value="RCL43998.1"/>
    <property type="molecule type" value="Genomic_DNA"/>
</dbReference>
<reference evidence="3 4" key="1">
    <citation type="journal article" date="2018" name="Microbiome">
        <title>Fine metagenomic profile of the Mediterranean stratified and mixed water columns revealed by assembly and recruitment.</title>
        <authorList>
            <person name="Haro-Moreno J.M."/>
            <person name="Lopez-Perez M."/>
            <person name="De La Torre J.R."/>
            <person name="Picazo A."/>
            <person name="Camacho A."/>
            <person name="Rodriguez-Valera F."/>
        </authorList>
    </citation>
    <scope>NUCLEOTIDE SEQUENCE [LARGE SCALE GENOMIC DNA]</scope>
    <source>
        <strain evidence="3">MED-G78</strain>
    </source>
</reference>
<evidence type="ECO:0000256" key="1">
    <source>
        <dbReference type="SAM" id="Phobius"/>
    </source>
</evidence>
<dbReference type="PANTHER" id="PTHR34138:SF1">
    <property type="entry name" value="CELL SHAPE-DETERMINING PROTEIN MREC"/>
    <property type="match status" value="1"/>
</dbReference>
<dbReference type="AlphaFoldDB" id="A0A368C334"/>
<gene>
    <name evidence="3" type="ORF">DBW92_03620</name>
</gene>
<protein>
    <submittedName>
        <fullName evidence="3">Rod shape-determining protein MreC</fullName>
    </submittedName>
</protein>
<dbReference type="GO" id="GO:0008360">
    <property type="term" value="P:regulation of cell shape"/>
    <property type="evidence" value="ECO:0007669"/>
    <property type="project" value="InterPro"/>
</dbReference>
<comment type="caution">
    <text evidence="3">The sequence shown here is derived from an EMBL/GenBank/DDBJ whole genome shotgun (WGS) entry which is preliminary data.</text>
</comment>
<evidence type="ECO:0000313" key="4">
    <source>
        <dbReference type="Proteomes" id="UP000252915"/>
    </source>
</evidence>
<keyword evidence="1" id="KW-0472">Membrane</keyword>